<dbReference type="RefSeq" id="WP_133150742.1">
    <property type="nucleotide sequence ID" value="NZ_FZMO01000257.1"/>
</dbReference>
<keyword evidence="2" id="KW-1185">Reference proteome</keyword>
<dbReference type="OrthoDB" id="3805675at2"/>
<reference evidence="1 2" key="1">
    <citation type="submission" date="2017-06" db="EMBL/GenBank/DDBJ databases">
        <authorList>
            <person name="Kim H.J."/>
            <person name="Triplett B.A."/>
        </authorList>
    </citation>
    <scope>NUCLEOTIDE SEQUENCE [LARGE SCALE GENOMIC DNA]</scope>
    <source>
        <strain evidence="1">FRACA_ARgP5</strain>
    </source>
</reference>
<evidence type="ECO:0000313" key="2">
    <source>
        <dbReference type="Proteomes" id="UP000234331"/>
    </source>
</evidence>
<name>A0A2I2KUU9_9ACTN</name>
<dbReference type="AlphaFoldDB" id="A0A2I2KUU9"/>
<organism evidence="1 2">
    <name type="scientific">Frankia canadensis</name>
    <dbReference type="NCBI Taxonomy" id="1836972"/>
    <lineage>
        <taxon>Bacteria</taxon>
        <taxon>Bacillati</taxon>
        <taxon>Actinomycetota</taxon>
        <taxon>Actinomycetes</taxon>
        <taxon>Frankiales</taxon>
        <taxon>Frankiaceae</taxon>
        <taxon>Frankia</taxon>
    </lineage>
</organism>
<gene>
    <name evidence="1" type="ORF">FRACA_330042</name>
</gene>
<proteinExistence type="predicted"/>
<sequence>MALRLTLGAGQVMADHYGFIPLTRCELFHLRLRFSPTRPPAGVWLLDGVPPRTADDDPAGLPSLNLDAVGESLLTFPAPREGRSHGACWRF</sequence>
<protein>
    <submittedName>
        <fullName evidence="1">Uncharacterized protein</fullName>
    </submittedName>
</protein>
<accession>A0A2I2KUU9</accession>
<dbReference type="EMBL" id="FZMO01000257">
    <property type="protein sequence ID" value="SNQ49439.1"/>
    <property type="molecule type" value="Genomic_DNA"/>
</dbReference>
<dbReference type="Proteomes" id="UP000234331">
    <property type="component" value="Unassembled WGS sequence"/>
</dbReference>
<evidence type="ECO:0000313" key="1">
    <source>
        <dbReference type="EMBL" id="SNQ49439.1"/>
    </source>
</evidence>